<keyword evidence="2" id="KW-1185">Reference proteome</keyword>
<gene>
    <name evidence="1" type="ORF">IEE83_02225</name>
</gene>
<accession>A0ABR9W5F6</accession>
<reference evidence="2" key="1">
    <citation type="submission" date="2023-07" db="EMBL/GenBank/DDBJ databases">
        <title>Dyadobacter sp. nov 'subterranea' isolated from contaminted grondwater.</title>
        <authorList>
            <person name="Szabo I."/>
            <person name="Al-Omari J."/>
            <person name="Szerdahelyi S.G."/>
            <person name="Rado J."/>
        </authorList>
    </citation>
    <scope>NUCLEOTIDE SEQUENCE [LARGE SCALE GENOMIC DNA]</scope>
    <source>
        <strain evidence="2">UP-52</strain>
    </source>
</reference>
<sequence length="485" mass="50125">MERLFYPLIFIFLCLLSGVGYCQPSDAVYASSQTNDNPHGGISSANVDNPQNAITNTISNTSDASFKKPNTKFTTLKATASSIATGNAAAWIQLAFVSTPTDVAVPANTTVYIKATTAAAGLLGLVGGGGLTFTAYSSNTGNNNPVTLAATPKVYYTADGNIYFAVKPTANFKSIRITLTAGAVLGDGSVDIFYAFYGPNQANDSNPFPSNIADCGLPNVTSTAFSGITIGSVSIANPGNSIDTDVNTASAYNTAGASVAGHIIQTFHFNGNSNSGDAVRVIFSKGSNLVNVDVGKAVTIQGYNGGTAVGKSKLLNSLLDVDLLGLLTSSSTAVTSYFAPKDDNNAPVIFDRVTLDFDLGLLGISLNGNGLNVFDVRRVPDVPSASDVTACTNVGTINLAATTAQTTITGIGNFTYTWYNAVRQGTLLSTLVGQLPYVVTGLTTVGKKDYYVDITKSGCTVPSGRTKVTVNTVNPPVTPPVALVP</sequence>
<evidence type="ECO:0008006" key="3">
    <source>
        <dbReference type="Google" id="ProtNLM"/>
    </source>
</evidence>
<dbReference type="EMBL" id="JACYGY010000001">
    <property type="protein sequence ID" value="MBE9460687.1"/>
    <property type="molecule type" value="Genomic_DNA"/>
</dbReference>
<name>A0ABR9W5F6_9BACT</name>
<proteinExistence type="predicted"/>
<comment type="caution">
    <text evidence="1">The sequence shown here is derived from an EMBL/GenBank/DDBJ whole genome shotgun (WGS) entry which is preliminary data.</text>
</comment>
<evidence type="ECO:0000313" key="2">
    <source>
        <dbReference type="Proteomes" id="UP000634134"/>
    </source>
</evidence>
<protein>
    <recommendedName>
        <fullName evidence="3">Ig-like domain-containing protein</fullName>
    </recommendedName>
</protein>
<dbReference type="Proteomes" id="UP000634134">
    <property type="component" value="Unassembled WGS sequence"/>
</dbReference>
<dbReference type="RefSeq" id="WP_194118999.1">
    <property type="nucleotide sequence ID" value="NZ_JACYGY010000001.1"/>
</dbReference>
<evidence type="ECO:0000313" key="1">
    <source>
        <dbReference type="EMBL" id="MBE9460687.1"/>
    </source>
</evidence>
<organism evidence="1 2">
    <name type="scientific">Dyadobacter subterraneus</name>
    <dbReference type="NCBI Taxonomy" id="2773304"/>
    <lineage>
        <taxon>Bacteria</taxon>
        <taxon>Pseudomonadati</taxon>
        <taxon>Bacteroidota</taxon>
        <taxon>Cytophagia</taxon>
        <taxon>Cytophagales</taxon>
        <taxon>Spirosomataceae</taxon>
        <taxon>Dyadobacter</taxon>
    </lineage>
</organism>